<dbReference type="EMBL" id="JANBPG010000065">
    <property type="protein sequence ID" value="KAJ1900700.1"/>
    <property type="molecule type" value="Genomic_DNA"/>
</dbReference>
<organism evidence="1 2">
    <name type="scientific">Kickxella alabastrina</name>
    <dbReference type="NCBI Taxonomy" id="61397"/>
    <lineage>
        <taxon>Eukaryota</taxon>
        <taxon>Fungi</taxon>
        <taxon>Fungi incertae sedis</taxon>
        <taxon>Zoopagomycota</taxon>
        <taxon>Kickxellomycotina</taxon>
        <taxon>Kickxellomycetes</taxon>
        <taxon>Kickxellales</taxon>
        <taxon>Kickxellaceae</taxon>
        <taxon>Kickxella</taxon>
    </lineage>
</organism>
<gene>
    <name evidence="1" type="ORF">LPJ66_001295</name>
</gene>
<proteinExistence type="predicted"/>
<dbReference type="Proteomes" id="UP001150581">
    <property type="component" value="Unassembled WGS sequence"/>
</dbReference>
<keyword evidence="2" id="KW-1185">Reference proteome</keyword>
<evidence type="ECO:0000313" key="1">
    <source>
        <dbReference type="EMBL" id="KAJ1900700.1"/>
    </source>
</evidence>
<sequence>MAEPKNEELQQKEQDGLSPAPVDESDSIITAHSFLIAQADLEREAAELLPGKFDTCTFDQGYIHQPLYACLTCTHAPKQYQQPSAGTTPHSSSEREETDPAGMCYSCSIECHAGHQVIELFTKRHFRCDCGTKRLAAATGLCCRLKSGRNALVGILNEQNAYGHNFWGHYCRCDKYYDAEKEVAAMVQCYVCSDWFHETCISDALPSENGFDAYVCRECVATHAVLRHIDSAHATVGRVAAPAAPAGENDVPGKENGSSSTKVIVPDSAQQDDTKLDDVPEPAHKRPRQTLCRLRQDKAAVDAQQPFDLFLSDGWKGDICTCLECMRSIETSGLSFLLGKDDIVEPEEDDTRSASLYEAAMAQMARMDRTQAVNAAAAYHTLSSRLKDYLRPFAASGKVVTDADIGAFFAQQQR</sequence>
<accession>A0ACC1ITT2</accession>
<reference evidence="1" key="1">
    <citation type="submission" date="2022-07" db="EMBL/GenBank/DDBJ databases">
        <title>Phylogenomic reconstructions and comparative analyses of Kickxellomycotina fungi.</title>
        <authorList>
            <person name="Reynolds N.K."/>
            <person name="Stajich J.E."/>
            <person name="Barry K."/>
            <person name="Grigoriev I.V."/>
            <person name="Crous P."/>
            <person name="Smith M.E."/>
        </authorList>
    </citation>
    <scope>NUCLEOTIDE SEQUENCE</scope>
    <source>
        <strain evidence="1">Benny 63K</strain>
    </source>
</reference>
<comment type="caution">
    <text evidence="1">The sequence shown here is derived from an EMBL/GenBank/DDBJ whole genome shotgun (WGS) entry which is preliminary data.</text>
</comment>
<evidence type="ECO:0000313" key="2">
    <source>
        <dbReference type="Proteomes" id="UP001150581"/>
    </source>
</evidence>
<protein>
    <submittedName>
        <fullName evidence="1">Uncharacterized protein</fullName>
    </submittedName>
</protein>
<name>A0ACC1ITT2_9FUNG</name>